<accession>E3QDU5</accession>
<dbReference type="Proteomes" id="UP000008782">
    <property type="component" value="Unassembled WGS sequence"/>
</dbReference>
<gene>
    <name evidence="1" type="ORF">GLRG_04177</name>
</gene>
<reference evidence="2" key="1">
    <citation type="journal article" date="2012" name="Nat. Genet.">
        <title>Lifestyle transitions in plant pathogenic Colletotrichum fungi deciphered by genome and transcriptome analyses.</title>
        <authorList>
            <person name="O'Connell R.J."/>
            <person name="Thon M.R."/>
            <person name="Hacquard S."/>
            <person name="Amyotte S.G."/>
            <person name="Kleemann J."/>
            <person name="Torres M.F."/>
            <person name="Damm U."/>
            <person name="Buiate E.A."/>
            <person name="Epstein L."/>
            <person name="Alkan N."/>
            <person name="Altmueller J."/>
            <person name="Alvarado-Balderrama L."/>
            <person name="Bauser C.A."/>
            <person name="Becker C."/>
            <person name="Birren B.W."/>
            <person name="Chen Z."/>
            <person name="Choi J."/>
            <person name="Crouch J.A."/>
            <person name="Duvick J.P."/>
            <person name="Farman M.A."/>
            <person name="Gan P."/>
            <person name="Heiman D."/>
            <person name="Henrissat B."/>
            <person name="Howard R.J."/>
            <person name="Kabbage M."/>
            <person name="Koch C."/>
            <person name="Kracher B."/>
            <person name="Kubo Y."/>
            <person name="Law A.D."/>
            <person name="Lebrun M.-H."/>
            <person name="Lee Y.-H."/>
            <person name="Miyara I."/>
            <person name="Moore N."/>
            <person name="Neumann U."/>
            <person name="Nordstroem K."/>
            <person name="Panaccione D.G."/>
            <person name="Panstruga R."/>
            <person name="Place M."/>
            <person name="Proctor R.H."/>
            <person name="Prusky D."/>
            <person name="Rech G."/>
            <person name="Reinhardt R."/>
            <person name="Rollins J.A."/>
            <person name="Rounsley S."/>
            <person name="Schardl C.L."/>
            <person name="Schwartz D.C."/>
            <person name="Shenoy N."/>
            <person name="Shirasu K."/>
            <person name="Sikhakolli U.R."/>
            <person name="Stueber K."/>
            <person name="Sukno S.A."/>
            <person name="Sweigard J.A."/>
            <person name="Takano Y."/>
            <person name="Takahara H."/>
            <person name="Trail F."/>
            <person name="van der Does H.C."/>
            <person name="Voll L.M."/>
            <person name="Will I."/>
            <person name="Young S."/>
            <person name="Zeng Q."/>
            <person name="Zhang J."/>
            <person name="Zhou S."/>
            <person name="Dickman M.B."/>
            <person name="Schulze-Lefert P."/>
            <person name="Ver Loren van Themaat E."/>
            <person name="Ma L.-J."/>
            <person name="Vaillancourt L.J."/>
        </authorList>
    </citation>
    <scope>NUCLEOTIDE SEQUENCE [LARGE SCALE GENOMIC DNA]</scope>
    <source>
        <strain evidence="2">M1.001 / M2 / FGSC 10212</strain>
    </source>
</reference>
<dbReference type="HOGENOM" id="CLU_3124935_0_0_1"/>
<dbReference type="AlphaFoldDB" id="E3QDU5"/>
<dbReference type="GeneID" id="24409542"/>
<keyword evidence="2" id="KW-1185">Reference proteome</keyword>
<evidence type="ECO:0000313" key="2">
    <source>
        <dbReference type="Proteomes" id="UP000008782"/>
    </source>
</evidence>
<protein>
    <submittedName>
        <fullName evidence="1">Uncharacterized protein</fullName>
    </submittedName>
</protein>
<dbReference type="VEuPathDB" id="FungiDB:GLRG_04177"/>
<organism evidence="2">
    <name type="scientific">Colletotrichum graminicola (strain M1.001 / M2 / FGSC 10212)</name>
    <name type="common">Maize anthracnose fungus</name>
    <name type="synonym">Glomerella graminicola</name>
    <dbReference type="NCBI Taxonomy" id="645133"/>
    <lineage>
        <taxon>Eukaryota</taxon>
        <taxon>Fungi</taxon>
        <taxon>Dikarya</taxon>
        <taxon>Ascomycota</taxon>
        <taxon>Pezizomycotina</taxon>
        <taxon>Sordariomycetes</taxon>
        <taxon>Hypocreomycetidae</taxon>
        <taxon>Glomerellales</taxon>
        <taxon>Glomerellaceae</taxon>
        <taxon>Colletotrichum</taxon>
        <taxon>Colletotrichum graminicola species complex</taxon>
    </lineage>
</organism>
<proteinExistence type="predicted"/>
<name>E3QDU5_COLGM</name>
<dbReference type="RefSeq" id="XP_008093053.1">
    <property type="nucleotide sequence ID" value="XM_008094862.1"/>
</dbReference>
<evidence type="ECO:0000313" key="1">
    <source>
        <dbReference type="EMBL" id="EFQ29033.1"/>
    </source>
</evidence>
<sequence length="50" mass="5644">MADFLVLGTGHRSLIKPDIFAYETTCKASALVHGHRAQKDMGWIRAWNQT</sequence>
<dbReference type="EMBL" id="GG697343">
    <property type="protein sequence ID" value="EFQ29033.1"/>
    <property type="molecule type" value="Genomic_DNA"/>
</dbReference>